<organism evidence="5 6">
    <name type="scientific">Synchytrium microbalum</name>
    <dbReference type="NCBI Taxonomy" id="1806994"/>
    <lineage>
        <taxon>Eukaryota</taxon>
        <taxon>Fungi</taxon>
        <taxon>Fungi incertae sedis</taxon>
        <taxon>Chytridiomycota</taxon>
        <taxon>Chytridiomycota incertae sedis</taxon>
        <taxon>Chytridiomycetes</taxon>
        <taxon>Synchytriales</taxon>
        <taxon>Synchytriaceae</taxon>
        <taxon>Synchytrium</taxon>
    </lineage>
</organism>
<evidence type="ECO:0008006" key="7">
    <source>
        <dbReference type="Google" id="ProtNLM"/>
    </source>
</evidence>
<keyword evidence="3" id="KW-0808">Transferase</keyword>
<protein>
    <recommendedName>
        <fullName evidence="7">16S rRNA (Cytosine(1402)-N(4))-methyltransferase</fullName>
    </recommendedName>
</protein>
<dbReference type="GO" id="GO:0070475">
    <property type="term" value="P:rRNA base methylation"/>
    <property type="evidence" value="ECO:0007669"/>
    <property type="project" value="TreeGrafter"/>
</dbReference>
<evidence type="ECO:0000313" key="5">
    <source>
        <dbReference type="EMBL" id="TPX35103.1"/>
    </source>
</evidence>
<dbReference type="Pfam" id="PF01795">
    <property type="entry name" value="Methyltransf_5"/>
    <property type="match status" value="1"/>
</dbReference>
<dbReference type="Gene3D" id="1.10.150.170">
    <property type="entry name" value="Putative methyltransferase TM0872, insert domain"/>
    <property type="match status" value="1"/>
</dbReference>
<dbReference type="EMBL" id="QEAO01000010">
    <property type="protein sequence ID" value="TPX35103.1"/>
    <property type="molecule type" value="Genomic_DNA"/>
</dbReference>
<evidence type="ECO:0000256" key="2">
    <source>
        <dbReference type="ARBA" id="ARBA00022603"/>
    </source>
</evidence>
<dbReference type="HAMAP" id="MF_01007">
    <property type="entry name" value="16SrRNA_methyltr_H"/>
    <property type="match status" value="1"/>
</dbReference>
<keyword evidence="4" id="KW-0949">S-adenosyl-L-methionine</keyword>
<evidence type="ECO:0000256" key="1">
    <source>
        <dbReference type="ARBA" id="ARBA00010396"/>
    </source>
</evidence>
<dbReference type="PANTHER" id="PTHR11265:SF0">
    <property type="entry name" value="12S RRNA N4-METHYLCYTIDINE METHYLTRANSFERASE"/>
    <property type="match status" value="1"/>
</dbReference>
<evidence type="ECO:0000256" key="4">
    <source>
        <dbReference type="ARBA" id="ARBA00022691"/>
    </source>
</evidence>
<dbReference type="NCBIfam" id="TIGR00006">
    <property type="entry name" value="16S rRNA (cytosine(1402)-N(4))-methyltransferase RsmH"/>
    <property type="match status" value="1"/>
</dbReference>
<dbReference type="GO" id="GO:0071424">
    <property type="term" value="F:rRNA (cytosine-N4-)-methyltransferase activity"/>
    <property type="evidence" value="ECO:0007669"/>
    <property type="project" value="TreeGrafter"/>
</dbReference>
<dbReference type="PIRSF" id="PIRSF004486">
    <property type="entry name" value="MraW"/>
    <property type="match status" value="1"/>
</dbReference>
<dbReference type="STRING" id="1806994.A0A507CC27"/>
<evidence type="ECO:0000256" key="3">
    <source>
        <dbReference type="ARBA" id="ARBA00022679"/>
    </source>
</evidence>
<keyword evidence="2" id="KW-0489">Methyltransferase</keyword>
<dbReference type="Gene3D" id="3.40.50.150">
    <property type="entry name" value="Vaccinia Virus protein VP39"/>
    <property type="match status" value="1"/>
</dbReference>
<dbReference type="InterPro" id="IPR023397">
    <property type="entry name" value="SAM-dep_MeTrfase_MraW_recog"/>
</dbReference>
<name>A0A507CC27_9FUNG</name>
<comment type="caution">
    <text evidence="5">The sequence shown here is derived from an EMBL/GenBank/DDBJ whole genome shotgun (WGS) entry which is preliminary data.</text>
</comment>
<dbReference type="InterPro" id="IPR002903">
    <property type="entry name" value="RsmH"/>
</dbReference>
<dbReference type="Proteomes" id="UP000319731">
    <property type="component" value="Unassembled WGS sequence"/>
</dbReference>
<sequence>MLFARGCIKSRTLSTRVLIHQSLSPKFSRRSLHTPVLIHETLSFVRPESKLILDATFGGGGTTKAVLACKVIAVDRDLEAFARANSLAKLYPQRIVPIHGNFSEMGRLLQPTFPQVDTVILDIGVSSFQLDQAERGFSFKDDSLLDMRMNTSEGFTAEYVVNEFNESELTGILQNYGEERFAAKIARSIVAKRAVTSIRTTGQLAEIVAKAIGRHEAKHPATRTFQGLRIYINDELNELKKGLEEAESLLQQGGRIIVITFHSLEDRIVKEFLKSRQAAGSLITLTKKVVKPTREEILANKRSRSGKLRAAEKALI</sequence>
<comment type="similarity">
    <text evidence="1">Belongs to the methyltransferase superfamily. RsmH family.</text>
</comment>
<dbReference type="SUPFAM" id="SSF81799">
    <property type="entry name" value="Putative methyltransferase TM0872, insert domain"/>
    <property type="match status" value="1"/>
</dbReference>
<accession>A0A507CC27</accession>
<keyword evidence="6" id="KW-1185">Reference proteome</keyword>
<dbReference type="GeneID" id="42003696"/>
<dbReference type="OrthoDB" id="16290at2759"/>
<evidence type="ECO:0000313" key="6">
    <source>
        <dbReference type="Proteomes" id="UP000319731"/>
    </source>
</evidence>
<dbReference type="InterPro" id="IPR029063">
    <property type="entry name" value="SAM-dependent_MTases_sf"/>
</dbReference>
<dbReference type="RefSeq" id="XP_031025688.1">
    <property type="nucleotide sequence ID" value="XM_031168399.1"/>
</dbReference>
<gene>
    <name evidence="5" type="ORF">SmJEL517_g02471</name>
</gene>
<reference evidence="5 6" key="1">
    <citation type="journal article" date="2019" name="Sci. Rep.">
        <title>Comparative genomics of chytrid fungi reveal insights into the obligate biotrophic and pathogenic lifestyle of Synchytrium endobioticum.</title>
        <authorList>
            <person name="van de Vossenberg B.T.L.H."/>
            <person name="Warris S."/>
            <person name="Nguyen H.D.T."/>
            <person name="van Gent-Pelzer M.P.E."/>
            <person name="Joly D.L."/>
            <person name="van de Geest H.C."/>
            <person name="Bonants P.J.M."/>
            <person name="Smith D.S."/>
            <person name="Levesque C.A."/>
            <person name="van der Lee T.A.J."/>
        </authorList>
    </citation>
    <scope>NUCLEOTIDE SEQUENCE [LARGE SCALE GENOMIC DNA]</scope>
    <source>
        <strain evidence="5 6">JEL517</strain>
    </source>
</reference>
<proteinExistence type="inferred from homology"/>
<dbReference type="SUPFAM" id="SSF53335">
    <property type="entry name" value="S-adenosyl-L-methionine-dependent methyltransferases"/>
    <property type="match status" value="1"/>
</dbReference>
<dbReference type="PANTHER" id="PTHR11265">
    <property type="entry name" value="S-ADENOSYL-METHYLTRANSFERASE MRAW"/>
    <property type="match status" value="1"/>
</dbReference>
<dbReference type="AlphaFoldDB" id="A0A507CC27"/>